<protein>
    <submittedName>
        <fullName evidence="2">TIGR03643 family protein</fullName>
    </submittedName>
</protein>
<reference evidence="2" key="1">
    <citation type="submission" date="2020-01" db="EMBL/GenBank/DDBJ databases">
        <title>Muricauda ochracea sp. nov., isolated from a tidal flat of Garorim bay in Korea.</title>
        <authorList>
            <person name="Kim D."/>
            <person name="Yoo Y."/>
            <person name="Kim J.-J."/>
        </authorList>
    </citation>
    <scope>NUCLEOTIDE SEQUENCE</scope>
    <source>
        <strain evidence="2">JGD-17</strain>
    </source>
</reference>
<gene>
    <name evidence="2" type="ORF">GTQ34_15250</name>
</gene>
<keyword evidence="3" id="KW-1185">Reference proteome</keyword>
<feature type="compositionally biased region" description="Basic residues" evidence="1">
    <location>
        <begin position="58"/>
        <end position="80"/>
    </location>
</feature>
<accession>A0A964WYI8</accession>
<dbReference type="Proteomes" id="UP000667650">
    <property type="component" value="Unassembled WGS sequence"/>
</dbReference>
<proteinExistence type="predicted"/>
<evidence type="ECO:0000313" key="2">
    <source>
        <dbReference type="EMBL" id="NAY93266.1"/>
    </source>
</evidence>
<comment type="caution">
    <text evidence="2">The sequence shown here is derived from an EMBL/GenBank/DDBJ whole genome shotgun (WGS) entry which is preliminary data.</text>
</comment>
<name>A0A964WYI8_9FLAO</name>
<feature type="region of interest" description="Disordered" evidence="1">
    <location>
        <begin position="58"/>
        <end position="92"/>
    </location>
</feature>
<feature type="compositionally biased region" description="Polar residues" evidence="1">
    <location>
        <begin position="81"/>
        <end position="92"/>
    </location>
</feature>
<dbReference type="AlphaFoldDB" id="A0A964WYI8"/>
<organism evidence="2 3">
    <name type="scientific">Flagellimonas ochracea</name>
    <dbReference type="NCBI Taxonomy" id="2696472"/>
    <lineage>
        <taxon>Bacteria</taxon>
        <taxon>Pseudomonadati</taxon>
        <taxon>Bacteroidota</taxon>
        <taxon>Flavobacteriia</taxon>
        <taxon>Flavobacteriales</taxon>
        <taxon>Flavobacteriaceae</taxon>
        <taxon>Flagellimonas</taxon>
    </lineage>
</organism>
<evidence type="ECO:0000256" key="1">
    <source>
        <dbReference type="SAM" id="MobiDB-lite"/>
    </source>
</evidence>
<sequence>MEKNFTERELDRIIEMAWEDRTPFDAITYQFGISEQEVVELMRREMKPSSFQMWRKRVNGRATKHQKLRSKNIGRFKSSRQKNISNNKISKR</sequence>
<dbReference type="NCBIfam" id="TIGR03643">
    <property type="entry name" value="TIGR03643 family protein"/>
    <property type="match status" value="1"/>
</dbReference>
<dbReference type="RefSeq" id="WP_166524677.1">
    <property type="nucleotide sequence ID" value="NZ_JAAABI010000008.1"/>
</dbReference>
<dbReference type="InterPro" id="IPR019882">
    <property type="entry name" value="CHP03643"/>
</dbReference>
<dbReference type="EMBL" id="JAAABI010000008">
    <property type="protein sequence ID" value="NAY93266.1"/>
    <property type="molecule type" value="Genomic_DNA"/>
</dbReference>
<dbReference type="Pfam" id="PF10985">
    <property type="entry name" value="DUF2805"/>
    <property type="match status" value="1"/>
</dbReference>
<evidence type="ECO:0000313" key="3">
    <source>
        <dbReference type="Proteomes" id="UP000667650"/>
    </source>
</evidence>